<reference evidence="4" key="1">
    <citation type="journal article" date="2019" name="Int. J. Syst. Evol. Microbiol.">
        <title>The Global Catalogue of Microorganisms (GCM) 10K type strain sequencing project: providing services to taxonomists for standard genome sequencing and annotation.</title>
        <authorList>
            <consortium name="The Broad Institute Genomics Platform"/>
            <consortium name="The Broad Institute Genome Sequencing Center for Infectious Disease"/>
            <person name="Wu L."/>
            <person name="Ma J."/>
        </authorList>
    </citation>
    <scope>NUCLEOTIDE SEQUENCE [LARGE SCALE GENOMIC DNA]</scope>
    <source>
        <strain evidence="4">CCUG 59189</strain>
    </source>
</reference>
<keyword evidence="4" id="KW-1185">Reference proteome</keyword>
<feature type="domain" description="Peptidase M56" evidence="2">
    <location>
        <begin position="8"/>
        <end position="315"/>
    </location>
</feature>
<gene>
    <name evidence="3" type="ORF">ACFQ3W_02630</name>
</gene>
<feature type="transmembrane region" description="Helical" evidence="1">
    <location>
        <begin position="37"/>
        <end position="54"/>
    </location>
</feature>
<keyword evidence="1" id="KW-1133">Transmembrane helix</keyword>
<dbReference type="InterPro" id="IPR008756">
    <property type="entry name" value="Peptidase_M56"/>
</dbReference>
<proteinExistence type="predicted"/>
<dbReference type="RefSeq" id="WP_379316283.1">
    <property type="nucleotide sequence ID" value="NZ_JBHTLM010000001.1"/>
</dbReference>
<feature type="transmembrane region" description="Helical" evidence="1">
    <location>
        <begin position="114"/>
        <end position="137"/>
    </location>
</feature>
<dbReference type="PANTHER" id="PTHR34978">
    <property type="entry name" value="POSSIBLE SENSOR-TRANSDUCER PROTEIN BLAR"/>
    <property type="match status" value="1"/>
</dbReference>
<name>A0ABW3RRU5_9BACL</name>
<dbReference type="PANTHER" id="PTHR34978:SF3">
    <property type="entry name" value="SLR0241 PROTEIN"/>
    <property type="match status" value="1"/>
</dbReference>
<dbReference type="Pfam" id="PF05569">
    <property type="entry name" value="Peptidase_M56"/>
    <property type="match status" value="1"/>
</dbReference>
<keyword evidence="1" id="KW-0812">Transmembrane</keyword>
<evidence type="ECO:0000256" key="1">
    <source>
        <dbReference type="SAM" id="Phobius"/>
    </source>
</evidence>
<feature type="transmembrane region" description="Helical" evidence="1">
    <location>
        <begin position="6"/>
        <end position="25"/>
    </location>
</feature>
<dbReference type="CDD" id="cd07341">
    <property type="entry name" value="M56_BlaR1_MecR1_like"/>
    <property type="match status" value="1"/>
</dbReference>
<comment type="caution">
    <text evidence="3">The sequence shown here is derived from an EMBL/GenBank/DDBJ whole genome shotgun (WGS) entry which is preliminary data.</text>
</comment>
<organism evidence="3 4">
    <name type="scientific">Paenibacillus puldeungensis</name>
    <dbReference type="NCBI Taxonomy" id="696536"/>
    <lineage>
        <taxon>Bacteria</taxon>
        <taxon>Bacillati</taxon>
        <taxon>Bacillota</taxon>
        <taxon>Bacilli</taxon>
        <taxon>Bacillales</taxon>
        <taxon>Paenibacillaceae</taxon>
        <taxon>Paenibacillus</taxon>
    </lineage>
</organism>
<sequence>MNDLLKTIVSLSISGAIVALVLLLCRPLYRNRISRTWQYYIWLVVIARLLLPFTPESSPVGDFLQKADNTISAQLQQIHTISSTSDPTADAIGADDITQNQPQSMSKQQENTPVLLLTILEHNLWTVWLAIVLTLLIRKITMYQSFVRHVKAGRVKVFDENLLNRLTEVCEQNRVKRAIELYTNEMISSPMLIGAFHPFIVLPHKDIPDRDIQYIMLHELTHYRRLDVLYKWLVQITICIHWFNPLVYFMSREISRSCELSCDEAIIKKQNADGKQAYGDTLLNAVKMDGNFKKSVASVTFSESKMLLKERLGAIMSYKKKSKLAIAMTLVLTLCVSVGATAVGAYAHQSKLIPLPKDTTSVAKNTVQVNVEHSNIILMPSVDSKFHYDYDHSIYEIDTKTNKGSIKITVKPQRGKLDEFDWTEDQRIIIYVPEHSFDKVSVNGKAAGISVLALNTNLDLVNSSGAMSIYIPQGFDKNVSFSTTKGSGALRISESATDYTIKVANDNIQNSAIAAKSEFPTYQYNKPYMYKDGDGQATINLDIQESSFLIEKYSGSAEDLLSTHFDMVLTNIK</sequence>
<feature type="transmembrane region" description="Helical" evidence="1">
    <location>
        <begin position="324"/>
        <end position="347"/>
    </location>
</feature>
<evidence type="ECO:0000313" key="3">
    <source>
        <dbReference type="EMBL" id="MFD1175203.1"/>
    </source>
</evidence>
<dbReference type="EMBL" id="JBHTLM010000001">
    <property type="protein sequence ID" value="MFD1175203.1"/>
    <property type="molecule type" value="Genomic_DNA"/>
</dbReference>
<protein>
    <submittedName>
        <fullName evidence="3">M56 family metallopeptidase</fullName>
    </submittedName>
</protein>
<keyword evidence="1" id="KW-0472">Membrane</keyword>
<accession>A0ABW3RRU5</accession>
<dbReference type="InterPro" id="IPR052173">
    <property type="entry name" value="Beta-lactam_resp_regulator"/>
</dbReference>
<evidence type="ECO:0000259" key="2">
    <source>
        <dbReference type="Pfam" id="PF05569"/>
    </source>
</evidence>
<dbReference type="Proteomes" id="UP001597262">
    <property type="component" value="Unassembled WGS sequence"/>
</dbReference>
<evidence type="ECO:0000313" key="4">
    <source>
        <dbReference type="Proteomes" id="UP001597262"/>
    </source>
</evidence>